<dbReference type="CDD" id="cd14014">
    <property type="entry name" value="STKc_PknB_like"/>
    <property type="match status" value="1"/>
</dbReference>
<keyword evidence="4 7" id="KW-0547">Nucleotide-binding</keyword>
<dbReference type="Pfam" id="PF00069">
    <property type="entry name" value="Pkinase"/>
    <property type="match status" value="1"/>
</dbReference>
<dbReference type="AlphaFoldDB" id="A0A839XMH3"/>
<dbReference type="InterPro" id="IPR000719">
    <property type="entry name" value="Prot_kinase_dom"/>
</dbReference>
<evidence type="ECO:0000259" key="10">
    <source>
        <dbReference type="PROSITE" id="PS50011"/>
    </source>
</evidence>
<evidence type="ECO:0000256" key="4">
    <source>
        <dbReference type="ARBA" id="ARBA00022741"/>
    </source>
</evidence>
<evidence type="ECO:0000256" key="6">
    <source>
        <dbReference type="ARBA" id="ARBA00022840"/>
    </source>
</evidence>
<comment type="caution">
    <text evidence="11">The sequence shown here is derived from an EMBL/GenBank/DDBJ whole genome shotgun (WGS) entry which is preliminary data.</text>
</comment>
<gene>
    <name evidence="11" type="ORF">FB384_004023</name>
</gene>
<evidence type="ECO:0000256" key="8">
    <source>
        <dbReference type="SAM" id="MobiDB-lite"/>
    </source>
</evidence>
<keyword evidence="9" id="KW-0472">Membrane</keyword>
<dbReference type="PANTHER" id="PTHR43289:SF6">
    <property type="entry name" value="SERINE_THREONINE-PROTEIN KINASE NEKL-3"/>
    <property type="match status" value="1"/>
</dbReference>
<feature type="domain" description="Protein kinase" evidence="10">
    <location>
        <begin position="26"/>
        <end position="286"/>
    </location>
</feature>
<accession>A0A839XMH3</accession>
<feature type="region of interest" description="Disordered" evidence="8">
    <location>
        <begin position="283"/>
        <end position="324"/>
    </location>
</feature>
<evidence type="ECO:0000256" key="1">
    <source>
        <dbReference type="ARBA" id="ARBA00012513"/>
    </source>
</evidence>
<dbReference type="Gene3D" id="3.30.200.20">
    <property type="entry name" value="Phosphorylase Kinase, domain 1"/>
    <property type="match status" value="1"/>
</dbReference>
<keyword evidence="12" id="KW-1185">Reference proteome</keyword>
<keyword evidence="6 7" id="KW-0067">ATP-binding</keyword>
<dbReference type="InterPro" id="IPR017441">
    <property type="entry name" value="Protein_kinase_ATP_BS"/>
</dbReference>
<dbReference type="SUPFAM" id="SSF56112">
    <property type="entry name" value="Protein kinase-like (PK-like)"/>
    <property type="match status" value="1"/>
</dbReference>
<dbReference type="Proteomes" id="UP000564573">
    <property type="component" value="Unassembled WGS sequence"/>
</dbReference>
<keyword evidence="9" id="KW-1133">Transmembrane helix</keyword>
<evidence type="ECO:0000256" key="5">
    <source>
        <dbReference type="ARBA" id="ARBA00022777"/>
    </source>
</evidence>
<evidence type="ECO:0000313" key="11">
    <source>
        <dbReference type="EMBL" id="MBB3665072.1"/>
    </source>
</evidence>
<keyword evidence="2" id="KW-0723">Serine/threonine-protein kinase</keyword>
<dbReference type="SMART" id="SM00220">
    <property type="entry name" value="S_TKc"/>
    <property type="match status" value="1"/>
</dbReference>
<dbReference type="PANTHER" id="PTHR43289">
    <property type="entry name" value="MITOGEN-ACTIVATED PROTEIN KINASE KINASE KINASE 20-RELATED"/>
    <property type="match status" value="1"/>
</dbReference>
<dbReference type="InterPro" id="IPR008271">
    <property type="entry name" value="Ser/Thr_kinase_AS"/>
</dbReference>
<dbReference type="RefSeq" id="WP_183786236.1">
    <property type="nucleotide sequence ID" value="NZ_JACIBS010000002.1"/>
</dbReference>
<keyword evidence="9" id="KW-0812">Transmembrane</keyword>
<protein>
    <recommendedName>
        <fullName evidence="1">non-specific serine/threonine protein kinase</fullName>
        <ecNumber evidence="1">2.7.11.1</ecNumber>
    </recommendedName>
</protein>
<dbReference type="PROSITE" id="PS00107">
    <property type="entry name" value="PROTEIN_KINASE_ATP"/>
    <property type="match status" value="1"/>
</dbReference>
<evidence type="ECO:0000313" key="12">
    <source>
        <dbReference type="Proteomes" id="UP000564573"/>
    </source>
</evidence>
<dbReference type="EC" id="2.7.11.1" evidence="1"/>
<feature type="binding site" evidence="7">
    <location>
        <position position="55"/>
    </location>
    <ligand>
        <name>ATP</name>
        <dbReference type="ChEBI" id="CHEBI:30616"/>
    </ligand>
</feature>
<evidence type="ECO:0000256" key="3">
    <source>
        <dbReference type="ARBA" id="ARBA00022679"/>
    </source>
</evidence>
<proteinExistence type="predicted"/>
<evidence type="ECO:0000256" key="7">
    <source>
        <dbReference type="PROSITE-ProRule" id="PRU10141"/>
    </source>
</evidence>
<feature type="compositionally biased region" description="Low complexity" evidence="8">
    <location>
        <begin position="296"/>
        <end position="324"/>
    </location>
</feature>
<dbReference type="PROSITE" id="PS00108">
    <property type="entry name" value="PROTEIN_KINASE_ST"/>
    <property type="match status" value="1"/>
</dbReference>
<dbReference type="GO" id="GO:0004674">
    <property type="term" value="F:protein serine/threonine kinase activity"/>
    <property type="evidence" value="ECO:0007669"/>
    <property type="project" value="UniProtKB-KW"/>
</dbReference>
<dbReference type="EMBL" id="JACIBS010000002">
    <property type="protein sequence ID" value="MBB3665072.1"/>
    <property type="molecule type" value="Genomic_DNA"/>
</dbReference>
<evidence type="ECO:0000256" key="9">
    <source>
        <dbReference type="SAM" id="Phobius"/>
    </source>
</evidence>
<keyword evidence="5" id="KW-0418">Kinase</keyword>
<sequence length="513" mass="53704">MTENPEQQTDSSTRAHAALRTVAGRYALLEELGRGGMGVVWRGEDTVIGRHVAVKELRLPDGAEDAGVFSERILREVRTGGRLNDPAVVTVFDVVADGDATFIVMELVEAPTLSDLVDRRGPLPAHEVARIGEQVLSALEAAHRAGIVHRDVKPGNIMVAPNGRVKLTDFGIAQAVDDPRITTSGMLVGSPAFMAPERVAGQEALAASDLWSLGATLYFAAEGMLPFQRSTTAATLHAIMHEMPPLARAHGPLAQAIMGMLTAAPEARIPAGQARGLLTAAAQPGVAQPGPPTPPGGDAQATAMHYGGPPTLAATPGPGPASANPTRRKLLIVGGAVAAVALLVGGFFAGKPFWGPAVDDAMAETLTYGRGGDIANYDIDGSSNYCVNTPLASGRALASSNWVDCEDEAHDAQLFEIAPAVPESSDSDAAAATYPGEDRLRAFAEAKCTATFHTNRVQDDERPGLRFLALVPTEDEWNQEPADDFDSPVRSVLCFLVPADSGRLEGTVTRGVA</sequence>
<organism evidence="11 12">
    <name type="scientific">Prauserella sediminis</name>
    <dbReference type="NCBI Taxonomy" id="577680"/>
    <lineage>
        <taxon>Bacteria</taxon>
        <taxon>Bacillati</taxon>
        <taxon>Actinomycetota</taxon>
        <taxon>Actinomycetes</taxon>
        <taxon>Pseudonocardiales</taxon>
        <taxon>Pseudonocardiaceae</taxon>
        <taxon>Prauserella</taxon>
        <taxon>Prauserella salsuginis group</taxon>
    </lineage>
</organism>
<name>A0A839XMH3_9PSEU</name>
<keyword evidence="3 11" id="KW-0808">Transferase</keyword>
<dbReference type="PROSITE" id="PS50011">
    <property type="entry name" value="PROTEIN_KINASE_DOM"/>
    <property type="match status" value="1"/>
</dbReference>
<feature type="transmembrane region" description="Helical" evidence="9">
    <location>
        <begin position="330"/>
        <end position="349"/>
    </location>
</feature>
<dbReference type="Gene3D" id="1.10.510.10">
    <property type="entry name" value="Transferase(Phosphotransferase) domain 1"/>
    <property type="match status" value="1"/>
</dbReference>
<reference evidence="11 12" key="1">
    <citation type="submission" date="2020-08" db="EMBL/GenBank/DDBJ databases">
        <title>Sequencing the genomes of 1000 actinobacteria strains.</title>
        <authorList>
            <person name="Klenk H.-P."/>
        </authorList>
    </citation>
    <scope>NUCLEOTIDE SEQUENCE [LARGE SCALE GENOMIC DNA]</scope>
    <source>
        <strain evidence="11 12">DSM 45267</strain>
    </source>
</reference>
<dbReference type="InterPro" id="IPR011009">
    <property type="entry name" value="Kinase-like_dom_sf"/>
</dbReference>
<evidence type="ECO:0000256" key="2">
    <source>
        <dbReference type="ARBA" id="ARBA00022527"/>
    </source>
</evidence>
<dbReference type="GO" id="GO:0005524">
    <property type="term" value="F:ATP binding"/>
    <property type="evidence" value="ECO:0007669"/>
    <property type="project" value="UniProtKB-UniRule"/>
</dbReference>